<evidence type="ECO:0000313" key="2">
    <source>
        <dbReference type="EMBL" id="OGN05845.1"/>
    </source>
</evidence>
<accession>A0A1F8EY95</accession>
<evidence type="ECO:0000313" key="3">
    <source>
        <dbReference type="Proteomes" id="UP000177507"/>
    </source>
</evidence>
<gene>
    <name evidence="2" type="ORF">A2831_03050</name>
</gene>
<dbReference type="AlphaFoldDB" id="A0A1F8EY95"/>
<dbReference type="STRING" id="1802668.A2831_03050"/>
<proteinExistence type="predicted"/>
<protein>
    <submittedName>
        <fullName evidence="2">Uncharacterized protein</fullName>
    </submittedName>
</protein>
<comment type="caution">
    <text evidence="2">The sequence shown here is derived from an EMBL/GenBank/DDBJ whole genome shotgun (WGS) entry which is preliminary data.</text>
</comment>
<dbReference type="EMBL" id="MGJI01000001">
    <property type="protein sequence ID" value="OGN05845.1"/>
    <property type="molecule type" value="Genomic_DNA"/>
</dbReference>
<sequence>MGFEIPSVSPEAEDQRIERERQRIRDAVADIRGRAQKVRDTRNAVLEGPGQTEEQKKMVTAPLDKQAADIEADADRLEMTIRDVK</sequence>
<reference evidence="2 3" key="1">
    <citation type="journal article" date="2016" name="Nat. Commun.">
        <title>Thousands of microbial genomes shed light on interconnected biogeochemical processes in an aquifer system.</title>
        <authorList>
            <person name="Anantharaman K."/>
            <person name="Brown C.T."/>
            <person name="Hug L.A."/>
            <person name="Sharon I."/>
            <person name="Castelle C.J."/>
            <person name="Probst A.J."/>
            <person name="Thomas B.C."/>
            <person name="Singh A."/>
            <person name="Wilkins M.J."/>
            <person name="Karaoz U."/>
            <person name="Brodie E.L."/>
            <person name="Williams K.H."/>
            <person name="Hubbard S.S."/>
            <person name="Banfield J.F."/>
        </authorList>
    </citation>
    <scope>NUCLEOTIDE SEQUENCE [LARGE SCALE GENOMIC DNA]</scope>
</reference>
<name>A0A1F8EY95_9BACT</name>
<organism evidence="2 3">
    <name type="scientific">Candidatus Yanofskybacteria bacterium RIFCSPHIGHO2_01_FULL_44_17</name>
    <dbReference type="NCBI Taxonomy" id="1802668"/>
    <lineage>
        <taxon>Bacteria</taxon>
        <taxon>Candidatus Yanofskyibacteriota</taxon>
    </lineage>
</organism>
<feature type="region of interest" description="Disordered" evidence="1">
    <location>
        <begin position="41"/>
        <end position="63"/>
    </location>
</feature>
<evidence type="ECO:0000256" key="1">
    <source>
        <dbReference type="SAM" id="MobiDB-lite"/>
    </source>
</evidence>
<dbReference type="Proteomes" id="UP000177507">
    <property type="component" value="Unassembled WGS sequence"/>
</dbReference>